<dbReference type="SMART" id="SM00105">
    <property type="entry name" value="ArfGap"/>
    <property type="match status" value="1"/>
</dbReference>
<keyword evidence="6" id="KW-0343">GTPase activation</keyword>
<feature type="region of interest" description="Disordered" evidence="7">
    <location>
        <begin position="37"/>
        <end position="63"/>
    </location>
</feature>
<evidence type="ECO:0000256" key="8">
    <source>
        <dbReference type="SAM" id="SignalP"/>
    </source>
</evidence>
<evidence type="ECO:0000256" key="2">
    <source>
        <dbReference type="ARBA" id="ARBA00022771"/>
    </source>
</evidence>
<dbReference type="SUPFAM" id="SSF48403">
    <property type="entry name" value="Ankyrin repeat"/>
    <property type="match status" value="1"/>
</dbReference>
<gene>
    <name evidence="10" type="ORF">HJG63_000174</name>
</gene>
<dbReference type="Proteomes" id="UP000593571">
    <property type="component" value="Unassembled WGS sequence"/>
</dbReference>
<dbReference type="Pfam" id="PF12796">
    <property type="entry name" value="Ank_2"/>
    <property type="match status" value="1"/>
</dbReference>
<comment type="activity regulation">
    <text evidence="6">GAP activity stimulated by phosphatidylinositol 4,5-bisphosphate (PIP2) and phosphatidic acid.</text>
</comment>
<organism evidence="10 11">
    <name type="scientific">Rousettus aegyptiacus</name>
    <name type="common">Egyptian fruit bat</name>
    <name type="synonym">Pteropus aegyptiacus</name>
    <dbReference type="NCBI Taxonomy" id="9407"/>
    <lineage>
        <taxon>Eukaryota</taxon>
        <taxon>Metazoa</taxon>
        <taxon>Chordata</taxon>
        <taxon>Craniata</taxon>
        <taxon>Vertebrata</taxon>
        <taxon>Euteleostomi</taxon>
        <taxon>Mammalia</taxon>
        <taxon>Eutheria</taxon>
        <taxon>Laurasiatheria</taxon>
        <taxon>Chiroptera</taxon>
        <taxon>Yinpterochiroptera</taxon>
        <taxon>Pteropodoidea</taxon>
        <taxon>Pteropodidae</taxon>
        <taxon>Rousettinae</taxon>
        <taxon>Rousettus</taxon>
    </lineage>
</organism>
<dbReference type="EMBL" id="JACASE010000001">
    <property type="protein sequence ID" value="KAF6503654.1"/>
    <property type="molecule type" value="Genomic_DNA"/>
</dbReference>
<proteinExistence type="predicted"/>
<comment type="domain">
    <text evidence="6">PH domain binds phospholipids including phosphatidic acid, phosphatidylinositol 3-phosphate, phosphatidylinositol 3,5-bisphosphate (PIP2) and phosphatidylinositol 3,4,5-trisphosphate (PIP3). May mediate protein binding to PIP2 or PIP3 containing membranes.</text>
</comment>
<evidence type="ECO:0000256" key="7">
    <source>
        <dbReference type="SAM" id="MobiDB-lite"/>
    </source>
</evidence>
<name>A0A7J8K477_ROUAE</name>
<dbReference type="InterPro" id="IPR045258">
    <property type="entry name" value="ACAP1/2/3-like"/>
</dbReference>
<dbReference type="GO" id="GO:0005096">
    <property type="term" value="F:GTPase activator activity"/>
    <property type="evidence" value="ECO:0007669"/>
    <property type="project" value="UniProtKB-KW"/>
</dbReference>
<reference evidence="10 11" key="1">
    <citation type="journal article" date="2020" name="Nature">
        <title>Six reference-quality genomes reveal evolution of bat adaptations.</title>
        <authorList>
            <person name="Jebb D."/>
            <person name="Huang Z."/>
            <person name="Pippel M."/>
            <person name="Hughes G.M."/>
            <person name="Lavrichenko K."/>
            <person name="Devanna P."/>
            <person name="Winkler S."/>
            <person name="Jermiin L.S."/>
            <person name="Skirmuntt E.C."/>
            <person name="Katzourakis A."/>
            <person name="Burkitt-Gray L."/>
            <person name="Ray D.A."/>
            <person name="Sullivan K.A.M."/>
            <person name="Roscito J.G."/>
            <person name="Kirilenko B.M."/>
            <person name="Davalos L.M."/>
            <person name="Corthals A.P."/>
            <person name="Power M.L."/>
            <person name="Jones G."/>
            <person name="Ransome R.D."/>
            <person name="Dechmann D.K.N."/>
            <person name="Locatelli A.G."/>
            <person name="Puechmaille S.J."/>
            <person name="Fedrigo O."/>
            <person name="Jarvis E.D."/>
            <person name="Hiller M."/>
            <person name="Vernes S.C."/>
            <person name="Myers E.W."/>
            <person name="Teeling E.C."/>
        </authorList>
    </citation>
    <scope>NUCLEOTIDE SEQUENCE [LARGE SCALE GENOMIC DNA]</scope>
    <source>
        <strain evidence="10">MRouAeg1</strain>
        <tissue evidence="10">Muscle</tissue>
    </source>
</reference>
<dbReference type="FunFam" id="1.10.220.150:FF:000007">
    <property type="entry name" value="Arf-GAP with coiled-coil, ANK repeat and PH domain-containing protein 2"/>
    <property type="match status" value="1"/>
</dbReference>
<feature type="repeat" description="ANK" evidence="4">
    <location>
        <begin position="402"/>
        <end position="434"/>
    </location>
</feature>
<keyword evidence="6" id="KW-0967">Endosome</keyword>
<evidence type="ECO:0000256" key="4">
    <source>
        <dbReference type="PROSITE-ProRule" id="PRU00023"/>
    </source>
</evidence>
<feature type="repeat" description="ANK" evidence="4">
    <location>
        <begin position="369"/>
        <end position="401"/>
    </location>
</feature>
<evidence type="ECO:0000313" key="11">
    <source>
        <dbReference type="Proteomes" id="UP000593571"/>
    </source>
</evidence>
<dbReference type="PANTHER" id="PTHR23180:SF407">
    <property type="entry name" value="ARF-GAP WITH COILED-COIL, ANK REPEAT AND PH DOMAIN-CONTAINING PROTEIN 3"/>
    <property type="match status" value="1"/>
</dbReference>
<dbReference type="PRINTS" id="PR00405">
    <property type="entry name" value="REVINTRACTNG"/>
</dbReference>
<comment type="caution">
    <text evidence="10">The sequence shown here is derived from an EMBL/GenBank/DDBJ whole genome shotgun (WGS) entry which is preliminary data.</text>
</comment>
<dbReference type="Gene3D" id="1.25.40.20">
    <property type="entry name" value="Ankyrin repeat-containing domain"/>
    <property type="match status" value="1"/>
</dbReference>
<dbReference type="PROSITE" id="PS50297">
    <property type="entry name" value="ANK_REP_REGION"/>
    <property type="match status" value="2"/>
</dbReference>
<evidence type="ECO:0000256" key="1">
    <source>
        <dbReference type="ARBA" id="ARBA00022723"/>
    </source>
</evidence>
<keyword evidence="4 6" id="KW-0040">ANK repeat</keyword>
<feature type="region of interest" description="Disordered" evidence="7">
    <location>
        <begin position="302"/>
        <end position="322"/>
    </location>
</feature>
<dbReference type="SMART" id="SM00248">
    <property type="entry name" value="ANK"/>
    <property type="match status" value="2"/>
</dbReference>
<dbReference type="InterPro" id="IPR037278">
    <property type="entry name" value="ARFGAP/RecO"/>
</dbReference>
<keyword evidence="1 6" id="KW-0479">Metal-binding</keyword>
<comment type="domain">
    <text evidence="6">The BAR domain mediates homodimerization, it can neither bind membrane nor impart curvature, but instead requires the neighboring PH domain to achieve these functions.</text>
</comment>
<feature type="compositionally biased region" description="Basic residues" evidence="7">
    <location>
        <begin position="202"/>
        <end position="224"/>
    </location>
</feature>
<evidence type="ECO:0000259" key="9">
    <source>
        <dbReference type="PROSITE" id="PS50115"/>
    </source>
</evidence>
<dbReference type="InterPro" id="IPR002110">
    <property type="entry name" value="Ankyrin_rpt"/>
</dbReference>
<protein>
    <recommendedName>
        <fullName evidence="6">Arf-GAP with coiled-coil, ANK repeat and PH domain-containing protein</fullName>
        <shortName evidence="6">Cnt-b</shortName>
    </recommendedName>
    <alternativeName>
        <fullName evidence="6">Centaurin-beta</fullName>
    </alternativeName>
</protein>
<dbReference type="AlphaFoldDB" id="A0A7J8K477"/>
<comment type="subcellular location">
    <subcellularLocation>
        <location evidence="6">Endosome membrane</location>
        <topology evidence="6">Peripheral membrane protein</topology>
    </subcellularLocation>
</comment>
<keyword evidence="3 6" id="KW-0862">Zinc</keyword>
<comment type="function">
    <text evidence="6">GTPase-activating protein for the ADP ribosylation factor family.</text>
</comment>
<accession>A0A7J8K477</accession>
<feature type="domain" description="Arf-GAP" evidence="9">
    <location>
        <begin position="73"/>
        <end position="201"/>
    </location>
</feature>
<dbReference type="SUPFAM" id="SSF57863">
    <property type="entry name" value="ArfGap/RecO-like zinc finger"/>
    <property type="match status" value="1"/>
</dbReference>
<feature type="compositionally biased region" description="Polar residues" evidence="7">
    <location>
        <begin position="52"/>
        <end position="61"/>
    </location>
</feature>
<dbReference type="GO" id="GO:0010008">
    <property type="term" value="C:endosome membrane"/>
    <property type="evidence" value="ECO:0007669"/>
    <property type="project" value="UniProtKB-SubCell"/>
</dbReference>
<dbReference type="InterPro" id="IPR001164">
    <property type="entry name" value="ArfGAP_dom"/>
</dbReference>
<dbReference type="FunFam" id="1.25.40.20:FF:000020">
    <property type="entry name" value="Arf-GAP with coiled-coil, ANK repeat and PH domain-containing protein 2"/>
    <property type="match status" value="1"/>
</dbReference>
<dbReference type="PROSITE" id="PS50115">
    <property type="entry name" value="ARFGAP"/>
    <property type="match status" value="1"/>
</dbReference>
<keyword evidence="2 5" id="KW-0863">Zinc-finger</keyword>
<evidence type="ECO:0000313" key="10">
    <source>
        <dbReference type="EMBL" id="KAF6503654.1"/>
    </source>
</evidence>
<keyword evidence="6" id="KW-0677">Repeat</keyword>
<dbReference type="Pfam" id="PF01412">
    <property type="entry name" value="ArfGap"/>
    <property type="match status" value="1"/>
</dbReference>
<dbReference type="GO" id="GO:0008270">
    <property type="term" value="F:zinc ion binding"/>
    <property type="evidence" value="ECO:0007669"/>
    <property type="project" value="UniProtKB-KW"/>
</dbReference>
<dbReference type="Gene3D" id="1.10.220.150">
    <property type="entry name" value="Arf GTPase activating protein"/>
    <property type="match status" value="1"/>
</dbReference>
<sequence length="502" mass="54187">MHARVCGLCLRGPCLCGHLWLGGGGARWGNQGWSSPRAEWPSHCPQRLDRTASPSTSSIDSATDFRERGAKGESALQRMQSVAGNGQCGDCGQPDPRWASINLGVLLCIECSGIHRSLGVHCSKVRSLTLDSWEPELLKLMCELGNSTMNQIYEAQCEGPGSRKPTASSPRQDKEAWIKDKYVEKKFLRKPPLAPAREAPRRWRARKCQRHHSSPRAPTARRKGRMEPVLPSVAALCSGALERRFRRDSLFCPDELDSLFSYFDAGAAAAGPRSLSSDSGLGGSSDGSSDILAFSTGSAVDSVAEEEGAESEESSGEADGEAEAWGLADVRELHPGLLAHRAARTRDLPALAAALAHGAEVNWADTEDEGKTPLVQAVLGGSLIACEFLLQNGADVNQRDSRGRGPLHHATLLGHTGQVCLFLKRGADQHALDQEQQDPLSIAIQEANADIVTLLRLARMAEEMREAEAPPGQPGLLAGSSPTELQYRRCIQEFISLHLEES</sequence>
<feature type="chain" id="PRO_5029614337" description="Arf-GAP with coiled-coil, ANK repeat and PH domain-containing protein" evidence="8">
    <location>
        <begin position="17"/>
        <end position="502"/>
    </location>
</feature>
<feature type="region of interest" description="Disordered" evidence="7">
    <location>
        <begin position="197"/>
        <end position="226"/>
    </location>
</feature>
<feature type="signal peptide" evidence="8">
    <location>
        <begin position="1"/>
        <end position="16"/>
    </location>
</feature>
<evidence type="ECO:0000256" key="5">
    <source>
        <dbReference type="PROSITE-ProRule" id="PRU00288"/>
    </source>
</evidence>
<dbReference type="InterPro" id="IPR036770">
    <property type="entry name" value="Ankyrin_rpt-contain_sf"/>
</dbReference>
<evidence type="ECO:0000256" key="3">
    <source>
        <dbReference type="ARBA" id="ARBA00022833"/>
    </source>
</evidence>
<keyword evidence="11" id="KW-1185">Reference proteome</keyword>
<dbReference type="InterPro" id="IPR038508">
    <property type="entry name" value="ArfGAP_dom_sf"/>
</dbReference>
<dbReference type="PROSITE" id="PS50088">
    <property type="entry name" value="ANK_REPEAT"/>
    <property type="match status" value="2"/>
</dbReference>
<dbReference type="PANTHER" id="PTHR23180">
    <property type="entry name" value="CENTAURIN/ARF"/>
    <property type="match status" value="1"/>
</dbReference>
<feature type="compositionally biased region" description="Acidic residues" evidence="7">
    <location>
        <begin position="303"/>
        <end position="322"/>
    </location>
</feature>
<keyword evidence="8" id="KW-0732">Signal</keyword>
<evidence type="ECO:0000256" key="6">
    <source>
        <dbReference type="RuleBase" id="RU369028"/>
    </source>
</evidence>